<dbReference type="InterPro" id="IPR005122">
    <property type="entry name" value="Uracil-DNA_glycosylase-like"/>
</dbReference>
<dbReference type="GO" id="GO:0051539">
    <property type="term" value="F:4 iron, 4 sulfur cluster binding"/>
    <property type="evidence" value="ECO:0007669"/>
    <property type="project" value="UniProtKB-KW"/>
</dbReference>
<sequence>MVSLASPRCATDVIASDVADAVSDVVQTDLLSCGRCPRLRHYLKQLRHQYPDYWNRPVPASGNTDAPLQIIGLAPGLHGANRTGRPFKGDASGDLLWRVLSQLGIEDQVQITNVVKCLPRNNLPLASEVRRCQRFLVPELSAMPMTSVILALGGVAHKAIVQALDARQVDYPFGHSHCHQIGERWVVDSYHCSRYNVQTGRLTETMFRDVVELAYQFATDQPK</sequence>
<evidence type="ECO:0000256" key="7">
    <source>
        <dbReference type="ARBA" id="ARBA00023204"/>
    </source>
</evidence>
<protein>
    <recommendedName>
        <fullName evidence="8">Uracil-DNA glycosylase-like domain-containing protein</fullName>
    </recommendedName>
</protein>
<accession>A0A2A5WMG5</accession>
<dbReference type="PANTHER" id="PTHR33693">
    <property type="entry name" value="TYPE-5 URACIL-DNA GLYCOSYLASE"/>
    <property type="match status" value="1"/>
</dbReference>
<evidence type="ECO:0000256" key="6">
    <source>
        <dbReference type="ARBA" id="ARBA00023014"/>
    </source>
</evidence>
<dbReference type="Pfam" id="PF03167">
    <property type="entry name" value="UDG"/>
    <property type="match status" value="1"/>
</dbReference>
<reference evidence="9 10" key="1">
    <citation type="submission" date="2017-08" db="EMBL/GenBank/DDBJ databases">
        <title>Fine stratification of microbial communities through a metagenomic profile of the photic zone.</title>
        <authorList>
            <person name="Haro-Moreno J.M."/>
            <person name="Lopez-Perez M."/>
            <person name="De La Torre J."/>
            <person name="Picazo A."/>
            <person name="Camacho A."/>
            <person name="Rodriguez-Valera F."/>
        </authorList>
    </citation>
    <scope>NUCLEOTIDE SEQUENCE [LARGE SCALE GENOMIC DNA]</scope>
    <source>
        <strain evidence="9">MED-G24</strain>
    </source>
</reference>
<evidence type="ECO:0000256" key="4">
    <source>
        <dbReference type="ARBA" id="ARBA00022801"/>
    </source>
</evidence>
<dbReference type="Gene3D" id="3.40.470.10">
    <property type="entry name" value="Uracil-DNA glycosylase-like domain"/>
    <property type="match status" value="1"/>
</dbReference>
<dbReference type="InterPro" id="IPR051536">
    <property type="entry name" value="UDG_Type-4/5"/>
</dbReference>
<evidence type="ECO:0000256" key="2">
    <source>
        <dbReference type="ARBA" id="ARBA00022723"/>
    </source>
</evidence>
<dbReference type="Proteomes" id="UP000219327">
    <property type="component" value="Unassembled WGS sequence"/>
</dbReference>
<dbReference type="PANTHER" id="PTHR33693:SF3">
    <property type="entry name" value="TYPE-5 URACIL-DNA GLYCOSYLASE"/>
    <property type="match status" value="1"/>
</dbReference>
<name>A0A2A5WMG5_9GAMM</name>
<keyword evidence="5" id="KW-0408">Iron</keyword>
<keyword evidence="2" id="KW-0479">Metal-binding</keyword>
<dbReference type="InterPro" id="IPR036895">
    <property type="entry name" value="Uracil-DNA_glycosylase-like_sf"/>
</dbReference>
<dbReference type="AlphaFoldDB" id="A0A2A5WMG5"/>
<dbReference type="GO" id="GO:0046872">
    <property type="term" value="F:metal ion binding"/>
    <property type="evidence" value="ECO:0007669"/>
    <property type="project" value="UniProtKB-KW"/>
</dbReference>
<evidence type="ECO:0000256" key="3">
    <source>
        <dbReference type="ARBA" id="ARBA00022763"/>
    </source>
</evidence>
<keyword evidence="4" id="KW-0378">Hydrolase</keyword>
<dbReference type="GO" id="GO:0006281">
    <property type="term" value="P:DNA repair"/>
    <property type="evidence" value="ECO:0007669"/>
    <property type="project" value="UniProtKB-KW"/>
</dbReference>
<dbReference type="SMART" id="SM00987">
    <property type="entry name" value="UreE_C"/>
    <property type="match status" value="1"/>
</dbReference>
<evidence type="ECO:0000256" key="1">
    <source>
        <dbReference type="ARBA" id="ARBA00022485"/>
    </source>
</evidence>
<comment type="caution">
    <text evidence="9">The sequence shown here is derived from an EMBL/GenBank/DDBJ whole genome shotgun (WGS) entry which is preliminary data.</text>
</comment>
<evidence type="ECO:0000256" key="5">
    <source>
        <dbReference type="ARBA" id="ARBA00023004"/>
    </source>
</evidence>
<feature type="domain" description="Uracil-DNA glycosylase-like" evidence="8">
    <location>
        <begin position="59"/>
        <end position="211"/>
    </location>
</feature>
<evidence type="ECO:0000259" key="8">
    <source>
        <dbReference type="SMART" id="SM00986"/>
    </source>
</evidence>
<organism evidence="9 10">
    <name type="scientific">OM182 bacterium MED-G24</name>
    <dbReference type="NCBI Taxonomy" id="1986255"/>
    <lineage>
        <taxon>Bacteria</taxon>
        <taxon>Pseudomonadati</taxon>
        <taxon>Pseudomonadota</taxon>
        <taxon>Gammaproteobacteria</taxon>
        <taxon>OMG group</taxon>
        <taxon>OM182 clade</taxon>
    </lineage>
</organism>
<evidence type="ECO:0000313" key="10">
    <source>
        <dbReference type="Proteomes" id="UP000219327"/>
    </source>
</evidence>
<keyword evidence="3" id="KW-0227">DNA damage</keyword>
<gene>
    <name evidence="9" type="ORF">CNE99_07875</name>
</gene>
<proteinExistence type="predicted"/>
<keyword evidence="1" id="KW-0004">4Fe-4S</keyword>
<dbReference type="EMBL" id="NTKD01000045">
    <property type="protein sequence ID" value="PDH37730.1"/>
    <property type="molecule type" value="Genomic_DNA"/>
</dbReference>
<dbReference type="GO" id="GO:0097506">
    <property type="term" value="F:deaminated base DNA N-glycosylase activity"/>
    <property type="evidence" value="ECO:0007669"/>
    <property type="project" value="UniProtKB-ARBA"/>
</dbReference>
<evidence type="ECO:0000313" key="9">
    <source>
        <dbReference type="EMBL" id="PDH37730.1"/>
    </source>
</evidence>
<dbReference type="SMART" id="SM00986">
    <property type="entry name" value="UDG"/>
    <property type="match status" value="1"/>
</dbReference>
<keyword evidence="7" id="KW-0234">DNA repair</keyword>
<dbReference type="SUPFAM" id="SSF52141">
    <property type="entry name" value="Uracil-DNA glycosylase-like"/>
    <property type="match status" value="1"/>
</dbReference>
<keyword evidence="6" id="KW-0411">Iron-sulfur</keyword>